<reference evidence="1" key="1">
    <citation type="submission" date="2018-02" db="EMBL/GenBank/DDBJ databases">
        <authorList>
            <person name="Cohen D.B."/>
            <person name="Kent A.D."/>
        </authorList>
    </citation>
    <scope>NUCLEOTIDE SEQUENCE</scope>
</reference>
<sequence length="414" mass="45721">MTVLRELWYCHVAVLSFHASSSSNPPRFPCAYPFLSDFRGQFWRSSGTQNGSCGISSESSRRPLSNDIKFARIGVRTRELWLPEVGVSELFLCTLPMQIPVKRGMLSANREFHVVAGVIHLSNAPGLADQLVASRKDSAREGGCPGEKMRFAPSAFRICGKSELGLVRYGPANRGHRGVFGPFEGSFPIGIPAGPDKFLAIREFHVVHGCVFFPMCPGSQINLLRVRKTLCASVTTSVGKSRNFQQNLILSACFHARGRRSSRCRIPTILVSSESLRYLLFNGVVSSIQFLVWSTVRSNLGQTWSTLVKLGRTWSKLSKLLEMYPGLHFKGFWARWVLVGLETARSNLGQTLVNSSQTWSTLVKLGQTLGNVSRTFFLGVFRGDEPSSEQADLVRAASFCVPTPEKIPGVKMGL</sequence>
<dbReference type="EMBL" id="OIVN01004906">
    <property type="protein sequence ID" value="SPD19921.1"/>
    <property type="molecule type" value="Genomic_DNA"/>
</dbReference>
<gene>
    <name evidence="1" type="ORF">FSB_LOCUS47803</name>
</gene>
<name>A0A2N9I7U5_FAGSY</name>
<protein>
    <submittedName>
        <fullName evidence="1">Uncharacterized protein</fullName>
    </submittedName>
</protein>
<accession>A0A2N9I7U5</accession>
<dbReference type="AlphaFoldDB" id="A0A2N9I7U5"/>
<proteinExistence type="predicted"/>
<organism evidence="1">
    <name type="scientific">Fagus sylvatica</name>
    <name type="common">Beechnut</name>
    <dbReference type="NCBI Taxonomy" id="28930"/>
    <lineage>
        <taxon>Eukaryota</taxon>
        <taxon>Viridiplantae</taxon>
        <taxon>Streptophyta</taxon>
        <taxon>Embryophyta</taxon>
        <taxon>Tracheophyta</taxon>
        <taxon>Spermatophyta</taxon>
        <taxon>Magnoliopsida</taxon>
        <taxon>eudicotyledons</taxon>
        <taxon>Gunneridae</taxon>
        <taxon>Pentapetalae</taxon>
        <taxon>rosids</taxon>
        <taxon>fabids</taxon>
        <taxon>Fagales</taxon>
        <taxon>Fagaceae</taxon>
        <taxon>Fagus</taxon>
    </lineage>
</organism>
<evidence type="ECO:0000313" key="1">
    <source>
        <dbReference type="EMBL" id="SPD19921.1"/>
    </source>
</evidence>